<evidence type="ECO:0000256" key="2">
    <source>
        <dbReference type="ARBA" id="ARBA00022737"/>
    </source>
</evidence>
<dbReference type="SUPFAM" id="SSF48403">
    <property type="entry name" value="Ankyrin repeat"/>
    <property type="match status" value="1"/>
</dbReference>
<dbReference type="InterPro" id="IPR056884">
    <property type="entry name" value="NPHP3-like_N"/>
</dbReference>
<dbReference type="Gene3D" id="3.40.50.1820">
    <property type="entry name" value="alpha/beta hydrolase"/>
    <property type="match status" value="1"/>
</dbReference>
<dbReference type="InterPro" id="IPR007111">
    <property type="entry name" value="NACHT_NTPase"/>
</dbReference>
<keyword evidence="3" id="KW-0040">ANK repeat</keyword>
<comment type="caution">
    <text evidence="7">The sequence shown here is derived from an EMBL/GenBank/DDBJ whole genome shotgun (WGS) entry which is preliminary data.</text>
</comment>
<feature type="repeat" description="ANK" evidence="3">
    <location>
        <begin position="972"/>
        <end position="1004"/>
    </location>
</feature>
<dbReference type="InterPro" id="IPR036770">
    <property type="entry name" value="Ankyrin_rpt-contain_sf"/>
</dbReference>
<dbReference type="OrthoDB" id="163438at2759"/>
<dbReference type="InterPro" id="IPR029058">
    <property type="entry name" value="AB_hydrolase_fold"/>
</dbReference>
<dbReference type="PROSITE" id="PS50297">
    <property type="entry name" value="ANK_REP_REGION"/>
    <property type="match status" value="2"/>
</dbReference>
<evidence type="ECO:0000256" key="3">
    <source>
        <dbReference type="PROSITE-ProRule" id="PRU00023"/>
    </source>
</evidence>
<keyword evidence="8" id="KW-1185">Reference proteome</keyword>
<dbReference type="PROSITE" id="PS50837">
    <property type="entry name" value="NACHT"/>
    <property type="match status" value="1"/>
</dbReference>
<dbReference type="InterPro" id="IPR007751">
    <property type="entry name" value="DUF676_lipase-like"/>
</dbReference>
<dbReference type="Gene3D" id="3.40.50.300">
    <property type="entry name" value="P-loop containing nucleotide triphosphate hydrolases"/>
    <property type="match status" value="1"/>
</dbReference>
<dbReference type="InterPro" id="IPR002110">
    <property type="entry name" value="Ankyrin_rpt"/>
</dbReference>
<evidence type="ECO:0000259" key="5">
    <source>
        <dbReference type="PROSITE" id="PS50837"/>
    </source>
</evidence>
<feature type="region of interest" description="Disordered" evidence="4">
    <location>
        <begin position="50"/>
        <end position="73"/>
    </location>
</feature>
<accession>A0A507AH12</accession>
<proteinExistence type="inferred from homology"/>
<feature type="repeat" description="ANK" evidence="3">
    <location>
        <begin position="1061"/>
        <end position="1093"/>
    </location>
</feature>
<dbReference type="SMART" id="SM00248">
    <property type="entry name" value="ANK"/>
    <property type="match status" value="3"/>
</dbReference>
<evidence type="ECO:0000256" key="1">
    <source>
        <dbReference type="ARBA" id="ARBA00007920"/>
    </source>
</evidence>
<gene>
    <name evidence="6" type="ORF">E0L32_001582</name>
    <name evidence="7" type="ORF">E0L32_001615</name>
</gene>
<evidence type="ECO:0000313" key="7">
    <source>
        <dbReference type="EMBL" id="TPX09155.1"/>
    </source>
</evidence>
<evidence type="ECO:0000313" key="6">
    <source>
        <dbReference type="EMBL" id="TPX09122.1"/>
    </source>
</evidence>
<dbReference type="GeneID" id="41969029"/>
<evidence type="ECO:0000256" key="4">
    <source>
        <dbReference type="SAM" id="MobiDB-lite"/>
    </source>
</evidence>
<dbReference type="RefSeq" id="XP_030990833.1">
    <property type="nucleotide sequence ID" value="XM_031135676.1"/>
</dbReference>
<comment type="similarity">
    <text evidence="1">Belongs to the putative lipase ROG1 family.</text>
</comment>
<dbReference type="InParanoid" id="A0A507AH12"/>
<dbReference type="Pfam" id="PF24883">
    <property type="entry name" value="NPHP3_N"/>
    <property type="match status" value="1"/>
</dbReference>
<dbReference type="SUPFAM" id="SSF53474">
    <property type="entry name" value="alpha/beta-Hydrolases"/>
    <property type="match status" value="1"/>
</dbReference>
<dbReference type="Proteomes" id="UP000319257">
    <property type="component" value="Unassembled WGS sequence"/>
</dbReference>
<dbReference type="AlphaFoldDB" id="A0A507AH12"/>
<dbReference type="Pfam" id="PF12796">
    <property type="entry name" value="Ank_2"/>
    <property type="match status" value="1"/>
</dbReference>
<dbReference type="Pfam" id="PF05057">
    <property type="entry name" value="DUF676"/>
    <property type="match status" value="1"/>
</dbReference>
<dbReference type="PANTHER" id="PTHR10039">
    <property type="entry name" value="AMELOGENIN"/>
    <property type="match status" value="1"/>
</dbReference>
<dbReference type="InterPro" id="IPR027417">
    <property type="entry name" value="P-loop_NTPase"/>
</dbReference>
<dbReference type="PROSITE" id="PS50088">
    <property type="entry name" value="ANK_REPEAT"/>
    <property type="match status" value="2"/>
</dbReference>
<dbReference type="EMBL" id="SKBQ01000006">
    <property type="protein sequence ID" value="TPX09122.1"/>
    <property type="molecule type" value="Genomic_DNA"/>
</dbReference>
<protein>
    <recommendedName>
        <fullName evidence="5">NACHT domain-containing protein</fullName>
    </recommendedName>
</protein>
<dbReference type="EMBL" id="SKBQ01000006">
    <property type="protein sequence ID" value="TPX09155.1"/>
    <property type="molecule type" value="Genomic_DNA"/>
</dbReference>
<organism evidence="7 8">
    <name type="scientific">Thyridium curvatum</name>
    <dbReference type="NCBI Taxonomy" id="1093900"/>
    <lineage>
        <taxon>Eukaryota</taxon>
        <taxon>Fungi</taxon>
        <taxon>Dikarya</taxon>
        <taxon>Ascomycota</taxon>
        <taxon>Pezizomycotina</taxon>
        <taxon>Sordariomycetes</taxon>
        <taxon>Sordariomycetidae</taxon>
        <taxon>Thyridiales</taxon>
        <taxon>Thyridiaceae</taxon>
        <taxon>Thyridium</taxon>
    </lineage>
</organism>
<sequence length="1208" mass="135241">MPPKSTLLIEQGTHVAADRRQFKLKSQTPLLQRHRPSMRRFVRRKLHVGKEASSMQIDDASKDPASSTSSFTPDAAVQGDCSYGMHVLVAKPHDEAGLIDIVALHGLNGHYYHTWTLPATRSSPACNWLERSLPREVPKARVMSYSYDSAVFAKSQASIGDFADLLLQDLMAERSSVAEKERPLLFICHSLGGIVFKKALIRARERDRYEQTLQKVRGVAFFGTPHRGSSIADWTSILGRILKAASPGVNANTQLLDSLRTQSEVLYDISTSFVDRGKGLSILSFLETQALPPLNTMVVDKSSATLFVPNETVVPLPGDHRSICRFSNTKEYELQRETVLRYIGQVCEDMLWTEATFVSTLSHAEQRLCLKQLYPGNYESFKDFNVESVPGTCEWVLRHPQYRSWSEGDTSCLLWVSADAGCGKSTLAKFLVDRLRTISFPEKPPFSVCHFFFKEGISEQESTVLALRAILHQIFTRDRALMRHFLPSFEAKGEAVMSELNTLVQVLTSITRDPESPSFIIVFDGLDECSEAHLRGLLQAINSLYQADNEPTRASQFLKILMLSRPENLIKNTLKRQPMTIRLRGENEIESIGKDVSLVIRHLLGGLEEDGIPHDLLNEFGESLEHGADNTFLWVTLMIQILKDRNQTQGGTSRKEIRQLLSDHSIYSVYNHLLKKIGNHSDTRKMVEIILAGSRPLSILEMGTALASSPAHCTLEDVANDIKYPCEDYVKSLGGHFIRIIHSEIFLVHQTARSFLLNFHEVASQVSRPPRGLGWQHSFTIDAAHCTLAMACISYMVCVERSLQNCRAPLIPAFAYTGPSALRNEVPHVHSQDDTVDKIQWVLPSWSPGACTTVGHDFDSSCGPFWWYALESWRTHLSSSAKAGGRQTLIDKVWELCQIVPNEPGYPFWTRQHWYLSRTQHKFLDTQFRGRCWDRGSNLSPAAKIARVVAGIHITDVMTRFLELHTGAHVVDGDPLLHIAAALGMISDILLILENGADIHALDSEAQTIAHLALENNTLQDGGLDDGDDAQDNSERLGPSLLRLLSFLISRGADINSRGCEGNTALHWAVRACTAAAVRMLLQLGADTSVRNYAGDTPLWVETPEDCRELVELVLDQAPHSVEPRGDTIVHIVHQHGSASMKSKILPHAADLVILDDDGHNPSRFILRRSTVNPDDITELHRRYGRVAEDEDVEMDPWHLKRKFSELF</sequence>
<feature type="domain" description="NACHT" evidence="5">
    <location>
        <begin position="412"/>
        <end position="566"/>
    </location>
</feature>
<keyword evidence="2" id="KW-0677">Repeat</keyword>
<reference evidence="7 8" key="1">
    <citation type="submission" date="2019-06" db="EMBL/GenBank/DDBJ databases">
        <title>Draft genome sequence of the filamentous fungus Phialemoniopsis curvata isolated from diesel fuel.</title>
        <authorList>
            <person name="Varaljay V.A."/>
            <person name="Lyon W.J."/>
            <person name="Crouch A.L."/>
            <person name="Drake C.E."/>
            <person name="Hollomon J.M."/>
            <person name="Nadeau L.J."/>
            <person name="Nunn H.S."/>
            <person name="Stevenson B.S."/>
            <person name="Bojanowski C.L."/>
            <person name="Crookes-Goodson W.J."/>
        </authorList>
    </citation>
    <scope>NUCLEOTIDE SEQUENCE [LARGE SCALE GENOMIC DNA]</scope>
    <source>
        <strain evidence="7 8">D216</strain>
    </source>
</reference>
<name>A0A507AH12_9PEZI</name>
<dbReference type="SUPFAM" id="SSF52540">
    <property type="entry name" value="P-loop containing nucleoside triphosphate hydrolases"/>
    <property type="match status" value="1"/>
</dbReference>
<evidence type="ECO:0000313" key="8">
    <source>
        <dbReference type="Proteomes" id="UP000319257"/>
    </source>
</evidence>
<dbReference type="Gene3D" id="1.25.40.20">
    <property type="entry name" value="Ankyrin repeat-containing domain"/>
    <property type="match status" value="2"/>
</dbReference>